<dbReference type="Proteomes" id="UP000635245">
    <property type="component" value="Unassembled WGS sequence"/>
</dbReference>
<dbReference type="SUPFAM" id="SSF46689">
    <property type="entry name" value="Homeodomain-like"/>
    <property type="match status" value="1"/>
</dbReference>
<protein>
    <submittedName>
        <fullName evidence="4">TetR/AcrR family transcriptional regulator</fullName>
    </submittedName>
</protein>
<dbReference type="InterPro" id="IPR050109">
    <property type="entry name" value="HTH-type_TetR-like_transc_reg"/>
</dbReference>
<sequence>MIDAPRKRPRQQRSRDTVDVVLEAAAQVFEREGIDATTNRIAERASVSIGTLYQYFPHKRALLLSLAERHLDAAQRRLAELSAELAATRPGWEETVGLIADAITGLHHDRPGLHAVLYEHTPRTPEAVEKLRALHEALAAELAGQLRRCGRGGDDAEHTAALLVHAVDAQLHRVLLGRESAGEDLTRTMLALSPDGRQG</sequence>
<dbReference type="InterPro" id="IPR001647">
    <property type="entry name" value="HTH_TetR"/>
</dbReference>
<evidence type="ECO:0000256" key="1">
    <source>
        <dbReference type="ARBA" id="ARBA00023125"/>
    </source>
</evidence>
<accession>A0A934QUU1</accession>
<evidence type="ECO:0000256" key="2">
    <source>
        <dbReference type="PROSITE-ProRule" id="PRU00335"/>
    </source>
</evidence>
<dbReference type="PANTHER" id="PTHR30055">
    <property type="entry name" value="HTH-TYPE TRANSCRIPTIONAL REGULATOR RUTR"/>
    <property type="match status" value="1"/>
</dbReference>
<dbReference type="AlphaFoldDB" id="A0A934QUU1"/>
<dbReference type="EMBL" id="JAENJH010000004">
    <property type="protein sequence ID" value="MBK1786662.1"/>
    <property type="molecule type" value="Genomic_DNA"/>
</dbReference>
<dbReference type="Pfam" id="PF17918">
    <property type="entry name" value="TetR_C_15"/>
    <property type="match status" value="1"/>
</dbReference>
<dbReference type="InterPro" id="IPR041669">
    <property type="entry name" value="TetR_C_15"/>
</dbReference>
<name>A0A934QUU1_9PSEU</name>
<evidence type="ECO:0000313" key="5">
    <source>
        <dbReference type="Proteomes" id="UP000635245"/>
    </source>
</evidence>
<dbReference type="Gene3D" id="1.10.357.10">
    <property type="entry name" value="Tetracycline Repressor, domain 2"/>
    <property type="match status" value="1"/>
</dbReference>
<dbReference type="PRINTS" id="PR00455">
    <property type="entry name" value="HTHTETR"/>
</dbReference>
<dbReference type="PROSITE" id="PS50977">
    <property type="entry name" value="HTH_TETR_2"/>
    <property type="match status" value="1"/>
</dbReference>
<dbReference type="Pfam" id="PF00440">
    <property type="entry name" value="TetR_N"/>
    <property type="match status" value="1"/>
</dbReference>
<evidence type="ECO:0000259" key="3">
    <source>
        <dbReference type="PROSITE" id="PS50977"/>
    </source>
</evidence>
<proteinExistence type="predicted"/>
<keyword evidence="1 2" id="KW-0238">DNA-binding</keyword>
<organism evidence="4 5">
    <name type="scientific">Prauserella cavernicola</name>
    <dbReference type="NCBI Taxonomy" id="2800127"/>
    <lineage>
        <taxon>Bacteria</taxon>
        <taxon>Bacillati</taxon>
        <taxon>Actinomycetota</taxon>
        <taxon>Actinomycetes</taxon>
        <taxon>Pseudonocardiales</taxon>
        <taxon>Pseudonocardiaceae</taxon>
        <taxon>Prauserella</taxon>
    </lineage>
</organism>
<dbReference type="GO" id="GO:0000976">
    <property type="term" value="F:transcription cis-regulatory region binding"/>
    <property type="evidence" value="ECO:0007669"/>
    <property type="project" value="TreeGrafter"/>
</dbReference>
<comment type="caution">
    <text evidence="4">The sequence shown here is derived from an EMBL/GenBank/DDBJ whole genome shotgun (WGS) entry which is preliminary data.</text>
</comment>
<dbReference type="InterPro" id="IPR009057">
    <property type="entry name" value="Homeodomain-like_sf"/>
</dbReference>
<feature type="DNA-binding region" description="H-T-H motif" evidence="2">
    <location>
        <begin position="37"/>
        <end position="56"/>
    </location>
</feature>
<keyword evidence="5" id="KW-1185">Reference proteome</keyword>
<reference evidence="4" key="1">
    <citation type="submission" date="2020-12" db="EMBL/GenBank/DDBJ databases">
        <title>Prauserella sp. ASG 168, a novel actinomycete isolated from cave rock.</title>
        <authorList>
            <person name="Suriyachadkun C."/>
        </authorList>
    </citation>
    <scope>NUCLEOTIDE SEQUENCE</scope>
    <source>
        <strain evidence="4">ASG 168</strain>
    </source>
</reference>
<dbReference type="InterPro" id="IPR036271">
    <property type="entry name" value="Tet_transcr_reg_TetR-rel_C_sf"/>
</dbReference>
<feature type="domain" description="HTH tetR-type" evidence="3">
    <location>
        <begin position="15"/>
        <end position="74"/>
    </location>
</feature>
<dbReference type="PANTHER" id="PTHR30055:SF226">
    <property type="entry name" value="HTH-TYPE TRANSCRIPTIONAL REGULATOR PKSA"/>
    <property type="match status" value="1"/>
</dbReference>
<dbReference type="SUPFAM" id="SSF48498">
    <property type="entry name" value="Tetracyclin repressor-like, C-terminal domain"/>
    <property type="match status" value="1"/>
</dbReference>
<evidence type="ECO:0000313" key="4">
    <source>
        <dbReference type="EMBL" id="MBK1786662.1"/>
    </source>
</evidence>
<gene>
    <name evidence="4" type="ORF">JHE00_20225</name>
</gene>
<dbReference type="GO" id="GO:0003700">
    <property type="term" value="F:DNA-binding transcription factor activity"/>
    <property type="evidence" value="ECO:0007669"/>
    <property type="project" value="TreeGrafter"/>
</dbReference>